<reference evidence="2" key="1">
    <citation type="submission" date="2020-06" db="EMBL/GenBank/DDBJ databases">
        <authorList>
            <consortium name="Plant Systems Biology data submission"/>
        </authorList>
    </citation>
    <scope>NUCLEOTIDE SEQUENCE</scope>
    <source>
        <strain evidence="2">D6</strain>
    </source>
</reference>
<evidence type="ECO:0000313" key="3">
    <source>
        <dbReference type="Proteomes" id="UP001153069"/>
    </source>
</evidence>
<dbReference type="EMBL" id="CAICTM010000047">
    <property type="protein sequence ID" value="CAB9498858.1"/>
    <property type="molecule type" value="Genomic_DNA"/>
</dbReference>
<protein>
    <submittedName>
        <fullName evidence="2">Uncharacterized protein</fullName>
    </submittedName>
</protein>
<keyword evidence="3" id="KW-1185">Reference proteome</keyword>
<dbReference type="AlphaFoldDB" id="A0A9N8D9G4"/>
<evidence type="ECO:0000313" key="2">
    <source>
        <dbReference type="EMBL" id="CAB9498858.1"/>
    </source>
</evidence>
<dbReference type="Proteomes" id="UP001153069">
    <property type="component" value="Unassembled WGS sequence"/>
</dbReference>
<feature type="region of interest" description="Disordered" evidence="1">
    <location>
        <begin position="444"/>
        <end position="471"/>
    </location>
</feature>
<proteinExistence type="predicted"/>
<sequence length="532" mass="58238">MPGPKMGPRPADFNEDLVRNSPTFHKWEKLKTGEKLRYACRDFIKGHDQDEERLMRRIMIARRNNLRDHAILKKARRKQDHDENDIVPGVENIPIVAVVVKPEETVQPRKRRPASTFSDSQVMKEMDVSAVEATRSYRNWMALKEGEEFTYNQKYTKGKEGHDWLLRKNIWRRMRYRRENKKMVCKMREDDPSLVVSDTSDTRDGGQQHQEAPKPQAEIPPSADPQQVLPPLLATAAAPASIDVATMPPTASEIVDQALSPLEVATSEVAIPVVKMDSEPPPLTGGVSADTPVLESVAGIKREISDADINMEHHLQQHPGKIARIDPEIATIPATATLPTIDPLASVKVVNPLPHTADAPPIMLTDTAVVLHSDTALETTIHHHHVDLPPPPAEHHHHDPHDDAALTAAAAATASASGAADDLVELSAVEAAVAAAASYVQYQNQAHHDDDDDDDVIDDDTLHHHHHSPSVVHNPLEAAANAAALDSAAKLAAAAAAQESTSHEEAMQVVLKTEDILIHHPGMPDVANETAV</sequence>
<organism evidence="2 3">
    <name type="scientific">Seminavis robusta</name>
    <dbReference type="NCBI Taxonomy" id="568900"/>
    <lineage>
        <taxon>Eukaryota</taxon>
        <taxon>Sar</taxon>
        <taxon>Stramenopiles</taxon>
        <taxon>Ochrophyta</taxon>
        <taxon>Bacillariophyta</taxon>
        <taxon>Bacillariophyceae</taxon>
        <taxon>Bacillariophycidae</taxon>
        <taxon>Naviculales</taxon>
        <taxon>Naviculaceae</taxon>
        <taxon>Seminavis</taxon>
    </lineage>
</organism>
<name>A0A9N8D9G4_9STRA</name>
<accession>A0A9N8D9G4</accession>
<feature type="region of interest" description="Disordered" evidence="1">
    <location>
        <begin position="188"/>
        <end position="227"/>
    </location>
</feature>
<gene>
    <name evidence="2" type="ORF">SEMRO_47_G027790.1</name>
</gene>
<dbReference type="OrthoDB" id="413412at2759"/>
<comment type="caution">
    <text evidence="2">The sequence shown here is derived from an EMBL/GenBank/DDBJ whole genome shotgun (WGS) entry which is preliminary data.</text>
</comment>
<feature type="compositionally biased region" description="Acidic residues" evidence="1">
    <location>
        <begin position="450"/>
        <end position="459"/>
    </location>
</feature>
<evidence type="ECO:0000256" key="1">
    <source>
        <dbReference type="SAM" id="MobiDB-lite"/>
    </source>
</evidence>